<gene>
    <name evidence="1" type="ORF">FQN60_007829</name>
</gene>
<evidence type="ECO:0000313" key="2">
    <source>
        <dbReference type="Proteomes" id="UP000327493"/>
    </source>
</evidence>
<dbReference type="AlphaFoldDB" id="A0A5J5D059"/>
<proteinExistence type="predicted"/>
<reference evidence="1 2" key="1">
    <citation type="submission" date="2019-08" db="EMBL/GenBank/DDBJ databases">
        <title>A chromosome-level genome assembly, high-density linkage maps, and genome scans reveal the genomic architecture of hybrid incompatibilities underlying speciation via character displacement in darters (Percidae: Etheostominae).</title>
        <authorList>
            <person name="Moran R.L."/>
            <person name="Catchen J.M."/>
            <person name="Fuller R.C."/>
        </authorList>
    </citation>
    <scope>NUCLEOTIDE SEQUENCE [LARGE SCALE GENOMIC DNA]</scope>
    <source>
        <strain evidence="1">EspeVRDwgs_2016</strain>
        <tissue evidence="1">Muscle</tissue>
    </source>
</reference>
<name>A0A5J5D059_9PERO</name>
<keyword evidence="2" id="KW-1185">Reference proteome</keyword>
<evidence type="ECO:0000313" key="1">
    <source>
        <dbReference type="EMBL" id="KAA8586260.1"/>
    </source>
</evidence>
<protein>
    <submittedName>
        <fullName evidence="1">Uncharacterized protein</fullName>
    </submittedName>
</protein>
<accession>A0A5J5D059</accession>
<organism evidence="1 2">
    <name type="scientific">Etheostoma spectabile</name>
    <name type="common">orangethroat darter</name>
    <dbReference type="NCBI Taxonomy" id="54343"/>
    <lineage>
        <taxon>Eukaryota</taxon>
        <taxon>Metazoa</taxon>
        <taxon>Chordata</taxon>
        <taxon>Craniata</taxon>
        <taxon>Vertebrata</taxon>
        <taxon>Euteleostomi</taxon>
        <taxon>Actinopterygii</taxon>
        <taxon>Neopterygii</taxon>
        <taxon>Teleostei</taxon>
        <taxon>Neoteleostei</taxon>
        <taxon>Acanthomorphata</taxon>
        <taxon>Eupercaria</taxon>
        <taxon>Perciformes</taxon>
        <taxon>Percoidei</taxon>
        <taxon>Percidae</taxon>
        <taxon>Etheostomatinae</taxon>
        <taxon>Etheostoma</taxon>
    </lineage>
</organism>
<dbReference type="EMBL" id="VOFY01000014">
    <property type="protein sequence ID" value="KAA8586260.1"/>
    <property type="molecule type" value="Genomic_DNA"/>
</dbReference>
<dbReference type="Pfam" id="PF00777">
    <property type="entry name" value="Glyco_transf_29"/>
    <property type="match status" value="1"/>
</dbReference>
<dbReference type="InterPro" id="IPR001675">
    <property type="entry name" value="Glyco_trans_29"/>
</dbReference>
<dbReference type="GO" id="GO:0008373">
    <property type="term" value="F:sialyltransferase activity"/>
    <property type="evidence" value="ECO:0007669"/>
    <property type="project" value="InterPro"/>
</dbReference>
<sequence length="72" mass="8414">MILSAFMRYVIYMWWKEGLLPPTGFLALVLSLHICDEVRVWAMERTAMETGVITGTNSQQKIKLEVIWKNRV</sequence>
<comment type="caution">
    <text evidence="1">The sequence shown here is derived from an EMBL/GenBank/DDBJ whole genome shotgun (WGS) entry which is preliminary data.</text>
</comment>
<dbReference type="Proteomes" id="UP000327493">
    <property type="component" value="Chromosome 14"/>
</dbReference>